<dbReference type="Gene3D" id="3.30.70.330">
    <property type="match status" value="1"/>
</dbReference>
<evidence type="ECO:0000256" key="1">
    <source>
        <dbReference type="PROSITE-ProRule" id="PRU00182"/>
    </source>
</evidence>
<proteinExistence type="predicted"/>
<dbReference type="Proteomes" id="UP000430975">
    <property type="component" value="Unassembled WGS sequence"/>
</dbReference>
<dbReference type="InterPro" id="IPR012677">
    <property type="entry name" value="Nucleotide-bd_a/b_plait_sf"/>
</dbReference>
<reference evidence="5 6" key="1">
    <citation type="submission" date="2019-11" db="EMBL/GenBank/DDBJ databases">
        <title>Characterisation of Fundicoccus ignavus gen. nov. sp. nov., a novel genus of the family Aerococcaceae isolated from bulk tank milk.</title>
        <authorList>
            <person name="Siebert A."/>
            <person name="Huptas C."/>
            <person name="Wenning M."/>
            <person name="Scherer S."/>
            <person name="Doll E.V."/>
        </authorList>
    </citation>
    <scope>NUCLEOTIDE SEQUENCE [LARGE SCALE GENOMIC DNA]</scope>
    <source>
        <strain evidence="3 6">DSM 109653</strain>
        <strain evidence="4 5">WS4759</strain>
    </source>
</reference>
<keyword evidence="1" id="KW-0694">RNA-binding</keyword>
<name>A0A6I2GFJ9_9LACT</name>
<dbReference type="GO" id="GO:0003723">
    <property type="term" value="F:RNA binding"/>
    <property type="evidence" value="ECO:0007669"/>
    <property type="project" value="UniProtKB-KW"/>
</dbReference>
<organism evidence="4 5">
    <name type="scientific">Fundicoccus ignavus</name>
    <dbReference type="NCBI Taxonomy" id="2664442"/>
    <lineage>
        <taxon>Bacteria</taxon>
        <taxon>Bacillati</taxon>
        <taxon>Bacillota</taxon>
        <taxon>Bacilli</taxon>
        <taxon>Lactobacillales</taxon>
        <taxon>Aerococcaceae</taxon>
        <taxon>Fundicoccus</taxon>
    </lineage>
</organism>
<evidence type="ECO:0000313" key="5">
    <source>
        <dbReference type="Proteomes" id="UP000430975"/>
    </source>
</evidence>
<dbReference type="InterPro" id="IPR048443">
    <property type="entry name" value="RqcP2_N"/>
</dbReference>
<keyword evidence="5" id="KW-1185">Reference proteome</keyword>
<sequence length="260" mass="29846">MNEEVYQHYRKEEQPFIDQVYGWMQQVENRYSPYLSVFLTPRQAMIVEQLIGDSETILLQLFGGYEGAERKRALLYPAYYEPNHDDYETSALQIIFPAKFANISHGKILGTLIGAGIDRERIGDIITDGDSWHVIVDFGVKEYFKQNVTKIGNVGVRLEDLDFADLLESSETWETRTVIASSLRLDTLLAKVYNFSRQRAKDSVSSGMVKVNFMEMDRSDVTIGENDIVSLRKSGRFWIESIDGTTKKDNYRLTVNVLQV</sequence>
<dbReference type="CDD" id="cd00165">
    <property type="entry name" value="S4"/>
    <property type="match status" value="1"/>
</dbReference>
<protein>
    <submittedName>
        <fullName evidence="4">RNA-binding protein</fullName>
    </submittedName>
</protein>
<dbReference type="Proteomes" id="UP000469870">
    <property type="component" value="Unassembled WGS sequence"/>
</dbReference>
<dbReference type="Pfam" id="PF17774">
    <property type="entry name" value="YlmH_RBD"/>
    <property type="match status" value="1"/>
</dbReference>
<dbReference type="EMBL" id="WJQR01000004">
    <property type="protein sequence ID" value="MRI81480.1"/>
    <property type="molecule type" value="Genomic_DNA"/>
</dbReference>
<evidence type="ECO:0000313" key="3">
    <source>
        <dbReference type="EMBL" id="MRI81480.1"/>
    </source>
</evidence>
<accession>A0A6I2GFJ9</accession>
<dbReference type="SUPFAM" id="SSF55174">
    <property type="entry name" value="Alpha-L RNA-binding motif"/>
    <property type="match status" value="1"/>
</dbReference>
<evidence type="ECO:0000313" key="4">
    <source>
        <dbReference type="EMBL" id="MRI85464.1"/>
    </source>
</evidence>
<feature type="domain" description="RNA-binding S4" evidence="2">
    <location>
        <begin position="183"/>
        <end position="243"/>
    </location>
</feature>
<dbReference type="AlphaFoldDB" id="A0A6I2GFJ9"/>
<dbReference type="Gene3D" id="3.10.290.10">
    <property type="entry name" value="RNA-binding S4 domain"/>
    <property type="match status" value="1"/>
</dbReference>
<dbReference type="InterPro" id="IPR040591">
    <property type="entry name" value="RqcP2_RBD"/>
</dbReference>
<gene>
    <name evidence="4" type="ORF">GIY09_06180</name>
    <name evidence="3" type="ORF">GIY11_05560</name>
</gene>
<dbReference type="InterPro" id="IPR036986">
    <property type="entry name" value="S4_RNA-bd_sf"/>
</dbReference>
<comment type="caution">
    <text evidence="4">The sequence shown here is derived from an EMBL/GenBank/DDBJ whole genome shotgun (WGS) entry which is preliminary data.</text>
</comment>
<dbReference type="Gene3D" id="3.30.1370.160">
    <property type="match status" value="1"/>
</dbReference>
<evidence type="ECO:0000313" key="6">
    <source>
        <dbReference type="Proteomes" id="UP000469870"/>
    </source>
</evidence>
<dbReference type="InterPro" id="IPR002942">
    <property type="entry name" value="S4_RNA-bd"/>
</dbReference>
<dbReference type="PROSITE" id="PS50889">
    <property type="entry name" value="S4"/>
    <property type="match status" value="1"/>
</dbReference>
<dbReference type="EMBL" id="WJQS01000004">
    <property type="protein sequence ID" value="MRI85464.1"/>
    <property type="molecule type" value="Genomic_DNA"/>
</dbReference>
<evidence type="ECO:0000259" key="2">
    <source>
        <dbReference type="SMART" id="SM00363"/>
    </source>
</evidence>
<dbReference type="SMART" id="SM00363">
    <property type="entry name" value="S4"/>
    <property type="match status" value="1"/>
</dbReference>
<dbReference type="Pfam" id="PF21278">
    <property type="entry name" value="YlmH_1st"/>
    <property type="match status" value="1"/>
</dbReference>
<dbReference type="RefSeq" id="WP_153861824.1">
    <property type="nucleotide sequence ID" value="NZ_WJQR01000004.1"/>
</dbReference>